<dbReference type="InterPro" id="IPR007000">
    <property type="entry name" value="PLipase_B-like"/>
</dbReference>
<dbReference type="GO" id="GO:0016787">
    <property type="term" value="F:hydrolase activity"/>
    <property type="evidence" value="ECO:0007669"/>
    <property type="project" value="UniProtKB-KW"/>
</dbReference>
<dbReference type="EMBL" id="JBJQND010000013">
    <property type="protein sequence ID" value="KAL3858014.1"/>
    <property type="molecule type" value="Genomic_DNA"/>
</dbReference>
<dbReference type="AlphaFoldDB" id="A0ABD3V8T6"/>
<evidence type="ECO:0000256" key="3">
    <source>
        <dbReference type="ARBA" id="ARBA00022801"/>
    </source>
</evidence>
<dbReference type="GO" id="GO:0016042">
    <property type="term" value="P:lipid catabolic process"/>
    <property type="evidence" value="ECO:0007669"/>
    <property type="project" value="UniProtKB-KW"/>
</dbReference>
<evidence type="ECO:0000313" key="8">
    <source>
        <dbReference type="EMBL" id="KAL3858014.1"/>
    </source>
</evidence>
<keyword evidence="6" id="KW-0325">Glycoprotein</keyword>
<keyword evidence="2 7" id="KW-0732">Signal</keyword>
<accession>A0ABD3V8T6</accession>
<comment type="similarity">
    <text evidence="1 7">Belongs to the phospholipase B-like family.</text>
</comment>
<feature type="chain" id="PRO_5044529253" description="Phospholipase B-like" evidence="7">
    <location>
        <begin position="21"/>
        <end position="566"/>
    </location>
</feature>
<keyword evidence="3 7" id="KW-0378">Hydrolase</keyword>
<proteinExistence type="inferred from homology"/>
<comment type="caution">
    <text evidence="8">The sequence shown here is derived from an EMBL/GenBank/DDBJ whole genome shotgun (WGS) entry which is preliminary data.</text>
</comment>
<dbReference type="Pfam" id="PF04916">
    <property type="entry name" value="Phospholip_B"/>
    <property type="match status" value="1"/>
</dbReference>
<evidence type="ECO:0000256" key="2">
    <source>
        <dbReference type="ARBA" id="ARBA00022729"/>
    </source>
</evidence>
<protein>
    <recommendedName>
        <fullName evidence="7">Phospholipase B-like</fullName>
        <ecNumber evidence="7">3.1.1.-</ecNumber>
    </recommendedName>
</protein>
<feature type="signal peptide" evidence="7">
    <location>
        <begin position="1"/>
        <end position="20"/>
    </location>
</feature>
<dbReference type="PANTHER" id="PTHR12370">
    <property type="entry name" value="PHOSPHOLIPASE B-RELATED"/>
    <property type="match status" value="1"/>
</dbReference>
<gene>
    <name evidence="8" type="ORF">ACJMK2_012630</name>
</gene>
<name>A0ABD3V8T6_SINWO</name>
<sequence length="566" mass="64127">MASLQTTVVLLAVLVSVNSASQKTKSALLTHNEKTQQYELREDEDFSSSVSWVIKGNFVNQMNETGWSYLSLTSSGSFPDTIQAYGAGYVEGALTREEITKHWMNTRDGYCPEPYSPYCRRLHAFLQENLAWMNKMIEANAGTDPYWHMVELLLYQISGIIDGYFNASFGKSGTNLDPFGLFMLQIDGDLKDLEPALGCEDEKKSDVFGSGSCSVLIKLLPGFRDLYVAHNTWSSYKTMLRILKKYDLAFHATQKNEVLVPGRVITFSSYPGSLYSGDDYYLISSGLASLETTISNDNSYLWQFVRPAHVLEGIRTMVANRLAKTGSDWADIFSRSNSGTYNNQWMIINYNQFKPGVAPNPGLLIVLEQMPGIIDQDDKTTLLLNQTYWPSYNRAYFKKIFNISGQRENVAKYGDYFTYEMAPRAQIFRRDHEKVKDIESLTRLMRYNDFKHDPLSWCNCTPPYSAANGISARGDLNPVNGTYPLKVLGNRPNGGIDLKLTSSTLFRELMFMAIAGPTWDDLPPFQWSTSDFKDLPHHGIPDLCKFEPIYFNGTVLDKNMKVLFNL</sequence>
<dbReference type="PANTHER" id="PTHR12370:SF3">
    <property type="entry name" value="PHOSPHOLIPASE B-LIKE 2-RELATED"/>
    <property type="match status" value="1"/>
</dbReference>
<reference evidence="8 9" key="1">
    <citation type="submission" date="2024-11" db="EMBL/GenBank/DDBJ databases">
        <title>Chromosome-level genome assembly of the freshwater bivalve Anodonta woodiana.</title>
        <authorList>
            <person name="Chen X."/>
        </authorList>
    </citation>
    <scope>NUCLEOTIDE SEQUENCE [LARGE SCALE GENOMIC DNA]</scope>
    <source>
        <strain evidence="8">MN2024</strain>
        <tissue evidence="8">Gills</tissue>
    </source>
</reference>
<evidence type="ECO:0000256" key="1">
    <source>
        <dbReference type="ARBA" id="ARBA00007835"/>
    </source>
</evidence>
<evidence type="ECO:0000256" key="7">
    <source>
        <dbReference type="RuleBase" id="RU364138"/>
    </source>
</evidence>
<dbReference type="Gene3D" id="3.60.60.30">
    <property type="match status" value="1"/>
</dbReference>
<comment type="function">
    <text evidence="7">Putative phospholipase.</text>
</comment>
<dbReference type="Proteomes" id="UP001634394">
    <property type="component" value="Unassembled WGS sequence"/>
</dbReference>
<evidence type="ECO:0000256" key="5">
    <source>
        <dbReference type="ARBA" id="ARBA00023098"/>
    </source>
</evidence>
<evidence type="ECO:0000256" key="4">
    <source>
        <dbReference type="ARBA" id="ARBA00022963"/>
    </source>
</evidence>
<keyword evidence="9" id="KW-1185">Reference proteome</keyword>
<keyword evidence="5 7" id="KW-0443">Lipid metabolism</keyword>
<organism evidence="8 9">
    <name type="scientific">Sinanodonta woodiana</name>
    <name type="common">Chinese pond mussel</name>
    <name type="synonym">Anodonta woodiana</name>
    <dbReference type="NCBI Taxonomy" id="1069815"/>
    <lineage>
        <taxon>Eukaryota</taxon>
        <taxon>Metazoa</taxon>
        <taxon>Spiralia</taxon>
        <taxon>Lophotrochozoa</taxon>
        <taxon>Mollusca</taxon>
        <taxon>Bivalvia</taxon>
        <taxon>Autobranchia</taxon>
        <taxon>Heteroconchia</taxon>
        <taxon>Palaeoheterodonta</taxon>
        <taxon>Unionida</taxon>
        <taxon>Unionoidea</taxon>
        <taxon>Unionidae</taxon>
        <taxon>Unioninae</taxon>
        <taxon>Sinanodonta</taxon>
    </lineage>
</organism>
<dbReference type="EC" id="3.1.1.-" evidence="7"/>
<keyword evidence="4 7" id="KW-0442">Lipid degradation</keyword>
<evidence type="ECO:0000313" key="9">
    <source>
        <dbReference type="Proteomes" id="UP001634394"/>
    </source>
</evidence>
<evidence type="ECO:0000256" key="6">
    <source>
        <dbReference type="ARBA" id="ARBA00023180"/>
    </source>
</evidence>